<feature type="transmembrane region" description="Helical" evidence="1">
    <location>
        <begin position="170"/>
        <end position="189"/>
    </location>
</feature>
<accession>A0AAV1Y2S3</accession>
<name>A0AAV1Y2S3_LUPLU</name>
<dbReference type="AlphaFoldDB" id="A0AAV1Y2S3"/>
<proteinExistence type="predicted"/>
<keyword evidence="3" id="KW-1185">Reference proteome</keyword>
<feature type="transmembrane region" description="Helical" evidence="1">
    <location>
        <begin position="51"/>
        <end position="72"/>
    </location>
</feature>
<dbReference type="EMBL" id="CAXHTB010000021">
    <property type="protein sequence ID" value="CAL0328311.1"/>
    <property type="molecule type" value="Genomic_DNA"/>
</dbReference>
<sequence length="270" mass="30987">MRASFPKSTIFEKDPLLWRVTTLVSSIVGFACFSKSTIFEDLFGLSNPMKIVIYFSVLASILTVTIYTMIRAPHMMELKFTKKWWFKAQMSFVVLIIPFFHFFGKEEREEVVHKDELKVFGRLMDLLTTGAFSIAAVSMSRELWLGIGTNIFNSFLGVLLVLGVKLCSMIGLELAFLLCYLLIMIRFYVEDHCNNNNNSNNSSLRAPENIETGNIIIGDTSTHADYRNESIRQRGYGLIDYTSHGDLDGLIDYESYEGEYEIEYKYLLLE</sequence>
<evidence type="ECO:0000256" key="1">
    <source>
        <dbReference type="SAM" id="Phobius"/>
    </source>
</evidence>
<dbReference type="Proteomes" id="UP001497480">
    <property type="component" value="Unassembled WGS sequence"/>
</dbReference>
<evidence type="ECO:0000313" key="3">
    <source>
        <dbReference type="Proteomes" id="UP001497480"/>
    </source>
</evidence>
<feature type="transmembrane region" description="Helical" evidence="1">
    <location>
        <begin position="16"/>
        <end position="39"/>
    </location>
</feature>
<organism evidence="2 3">
    <name type="scientific">Lupinus luteus</name>
    <name type="common">European yellow lupine</name>
    <dbReference type="NCBI Taxonomy" id="3873"/>
    <lineage>
        <taxon>Eukaryota</taxon>
        <taxon>Viridiplantae</taxon>
        <taxon>Streptophyta</taxon>
        <taxon>Embryophyta</taxon>
        <taxon>Tracheophyta</taxon>
        <taxon>Spermatophyta</taxon>
        <taxon>Magnoliopsida</taxon>
        <taxon>eudicotyledons</taxon>
        <taxon>Gunneridae</taxon>
        <taxon>Pentapetalae</taxon>
        <taxon>rosids</taxon>
        <taxon>fabids</taxon>
        <taxon>Fabales</taxon>
        <taxon>Fabaceae</taxon>
        <taxon>Papilionoideae</taxon>
        <taxon>50 kb inversion clade</taxon>
        <taxon>genistoids sensu lato</taxon>
        <taxon>core genistoids</taxon>
        <taxon>Genisteae</taxon>
        <taxon>Lupinus</taxon>
    </lineage>
</organism>
<dbReference type="PROSITE" id="PS51257">
    <property type="entry name" value="PROKAR_LIPOPROTEIN"/>
    <property type="match status" value="1"/>
</dbReference>
<feature type="transmembrane region" description="Helical" evidence="1">
    <location>
        <begin position="84"/>
        <end position="104"/>
    </location>
</feature>
<comment type="caution">
    <text evidence="2">The sequence shown here is derived from an EMBL/GenBank/DDBJ whole genome shotgun (WGS) entry which is preliminary data.</text>
</comment>
<evidence type="ECO:0000313" key="2">
    <source>
        <dbReference type="EMBL" id="CAL0328311.1"/>
    </source>
</evidence>
<keyword evidence="1" id="KW-0812">Transmembrane</keyword>
<keyword evidence="1" id="KW-1133">Transmembrane helix</keyword>
<keyword evidence="1" id="KW-0472">Membrane</keyword>
<reference evidence="2 3" key="1">
    <citation type="submission" date="2024-03" db="EMBL/GenBank/DDBJ databases">
        <authorList>
            <person name="Martinez-Hernandez J."/>
        </authorList>
    </citation>
    <scope>NUCLEOTIDE SEQUENCE [LARGE SCALE GENOMIC DNA]</scope>
</reference>
<feature type="transmembrane region" description="Helical" evidence="1">
    <location>
        <begin position="144"/>
        <end position="164"/>
    </location>
</feature>
<gene>
    <name evidence="2" type="ORF">LLUT_LOCUS29371</name>
</gene>
<protein>
    <submittedName>
        <fullName evidence="2">Uncharacterized protein</fullName>
    </submittedName>
</protein>